<dbReference type="GO" id="GO:1990112">
    <property type="term" value="C:RQC complex"/>
    <property type="evidence" value="ECO:0007669"/>
    <property type="project" value="TreeGrafter"/>
</dbReference>
<evidence type="ECO:0000256" key="2">
    <source>
        <dbReference type="ARBA" id="ARBA00022730"/>
    </source>
</evidence>
<dbReference type="InterPro" id="IPR008532">
    <property type="entry name" value="NFACT_RNA-bd"/>
</dbReference>
<evidence type="ECO:0000256" key="5">
    <source>
        <dbReference type="HAMAP-Rule" id="MF_00844"/>
    </source>
</evidence>
<dbReference type="HAMAP" id="MF_00844_B">
    <property type="entry name" value="RqcH_B"/>
    <property type="match status" value="1"/>
</dbReference>
<name>A0A9D1DDT5_9FIRM</name>
<keyword evidence="4 5" id="KW-0648">Protein biosynthesis</keyword>
<dbReference type="GO" id="GO:0043023">
    <property type="term" value="F:ribosomal large subunit binding"/>
    <property type="evidence" value="ECO:0007669"/>
    <property type="project" value="UniProtKB-UniRule"/>
</dbReference>
<reference evidence="7" key="1">
    <citation type="submission" date="2020-10" db="EMBL/GenBank/DDBJ databases">
        <authorList>
            <person name="Gilroy R."/>
        </authorList>
    </citation>
    <scope>NUCLEOTIDE SEQUENCE</scope>
    <source>
        <strain evidence="7">CHK184-25365</strain>
    </source>
</reference>
<evidence type="ECO:0000256" key="3">
    <source>
        <dbReference type="ARBA" id="ARBA00022884"/>
    </source>
</evidence>
<gene>
    <name evidence="5" type="primary">rqcH</name>
    <name evidence="7" type="ORF">IAB36_07725</name>
</gene>
<dbReference type="Gene3D" id="1.10.8.50">
    <property type="match status" value="1"/>
</dbReference>
<dbReference type="PANTHER" id="PTHR15239">
    <property type="entry name" value="NUCLEAR EXPORT MEDIATOR FACTOR NEMF"/>
    <property type="match status" value="1"/>
</dbReference>
<evidence type="ECO:0000256" key="4">
    <source>
        <dbReference type="ARBA" id="ARBA00022917"/>
    </source>
</evidence>
<reference evidence="7" key="2">
    <citation type="journal article" date="2021" name="PeerJ">
        <title>Extensive microbial diversity within the chicken gut microbiome revealed by metagenomics and culture.</title>
        <authorList>
            <person name="Gilroy R."/>
            <person name="Ravi A."/>
            <person name="Getino M."/>
            <person name="Pursley I."/>
            <person name="Horton D.L."/>
            <person name="Alikhan N.F."/>
            <person name="Baker D."/>
            <person name="Gharbi K."/>
            <person name="Hall N."/>
            <person name="Watson M."/>
            <person name="Adriaenssens E.M."/>
            <person name="Foster-Nyarko E."/>
            <person name="Jarju S."/>
            <person name="Secka A."/>
            <person name="Antonio M."/>
            <person name="Oren A."/>
            <person name="Chaudhuri R.R."/>
            <person name="La Ragione R."/>
            <person name="Hildebrand F."/>
            <person name="Pallen M.J."/>
        </authorList>
    </citation>
    <scope>NUCLEOTIDE SEQUENCE</scope>
    <source>
        <strain evidence="7">CHK184-25365</strain>
    </source>
</reference>
<dbReference type="GO" id="GO:0072344">
    <property type="term" value="P:rescue of stalled ribosome"/>
    <property type="evidence" value="ECO:0007669"/>
    <property type="project" value="UniProtKB-UniRule"/>
</dbReference>
<feature type="domain" description="NFACT RNA-binding" evidence="6">
    <location>
        <begin position="464"/>
        <end position="557"/>
    </location>
</feature>
<accession>A0A9D1DDT5</accession>
<protein>
    <recommendedName>
        <fullName evidence="5">Rqc2 homolog RqcH</fullName>
        <shortName evidence="5">RqcH</shortName>
    </recommendedName>
</protein>
<dbReference type="GO" id="GO:0000049">
    <property type="term" value="F:tRNA binding"/>
    <property type="evidence" value="ECO:0007669"/>
    <property type="project" value="UniProtKB-UniRule"/>
</dbReference>
<dbReference type="AlphaFoldDB" id="A0A9D1DDT5"/>
<keyword evidence="2 5" id="KW-0699">rRNA-binding</keyword>
<comment type="subunit">
    <text evidence="5">Associates with stalled 50S ribosomal subunits. Binds to RqcP.</text>
</comment>
<keyword evidence="1 5" id="KW-0820">tRNA-binding</keyword>
<evidence type="ECO:0000256" key="1">
    <source>
        <dbReference type="ARBA" id="ARBA00022555"/>
    </source>
</evidence>
<proteinExistence type="inferred from homology"/>
<dbReference type="GO" id="GO:0019843">
    <property type="term" value="F:rRNA binding"/>
    <property type="evidence" value="ECO:0007669"/>
    <property type="project" value="UniProtKB-UniRule"/>
</dbReference>
<dbReference type="PANTHER" id="PTHR15239:SF6">
    <property type="entry name" value="RIBOSOME QUALITY CONTROL COMPLEX SUBUNIT NEMF"/>
    <property type="match status" value="1"/>
</dbReference>
<dbReference type="InterPro" id="IPR043682">
    <property type="entry name" value="RqcH_bacterial"/>
</dbReference>
<dbReference type="Proteomes" id="UP000886749">
    <property type="component" value="Unassembled WGS sequence"/>
</dbReference>
<dbReference type="Pfam" id="PF05670">
    <property type="entry name" value="NFACT-R_1"/>
    <property type="match status" value="1"/>
</dbReference>
<sequence>MALDGIYLYALARQIGREALNSRVEKIHQPSKEEIIIWLRSPAGRYRLLCCANPSAPRVQLTGLNPENPKIPPQFCTLLRKHLSTGKLVGVRQEGLDRVLHLDFEAINELGDVVTLTLTMEIMGRHSNLILVNQEGKVLDAIRRVGEEQSSVRLLLPGVTYRSAPAQHKLNPFTASPEEGKAAFSSLPDMVFSKAILQVYQGISPLLSRELAEYACNGAELNKSQVSDYRYQRLFDRLAELKAQIDSDSAAYTMVLENGRPREFSVCPLEQYRNALESRQFSDPSSLLDGFYSQRDLQLRMAQKGQDLLRVLTSASQRAQRKLDHRQQELQRSIDRQRYQQLGDLIQANLYQIKKGDTQTTVTDYFDPEQKPVTISLDPALSPAQNAQKYYKEYRKAKTARELLGGLIQQNQDEIIYLDTIFDELARASRESDLNAIREELEQQGYLHKARRKLKPDKPLPPMEFVTDDGFTVLCGRNNKQNDQLTLKTARNYDVWFHTKDIPGSHVILQSQGEDRPIPERSILQAATIAATHSRGQDSNQVPVDYTLIKYVKKPNGARPGMVIFTHNKTLYVAPDLALCEKLAKEAK</sequence>
<evidence type="ECO:0000313" key="7">
    <source>
        <dbReference type="EMBL" id="HIR41699.1"/>
    </source>
</evidence>
<comment type="similarity">
    <text evidence="5">Belongs to the NEMF family.</text>
</comment>
<evidence type="ECO:0000313" key="8">
    <source>
        <dbReference type="Proteomes" id="UP000886749"/>
    </source>
</evidence>
<keyword evidence="3 5" id="KW-0694">RNA-binding</keyword>
<organism evidence="7 8">
    <name type="scientific">Candidatus Egerieicola pullicola</name>
    <dbReference type="NCBI Taxonomy" id="2840775"/>
    <lineage>
        <taxon>Bacteria</taxon>
        <taxon>Bacillati</taxon>
        <taxon>Bacillota</taxon>
        <taxon>Clostridia</taxon>
        <taxon>Eubacteriales</taxon>
        <taxon>Oscillospiraceae</taxon>
        <taxon>Oscillospiraceae incertae sedis</taxon>
        <taxon>Candidatus Egerieicola</taxon>
    </lineage>
</organism>
<comment type="function">
    <text evidence="5">Key component of the ribosome quality control system (RQC), a ribosome-associated complex that mediates the extraction of incompletely synthesized nascent chains from stalled ribosomes and their subsequent degradation. RqcH recruits Ala-charged tRNA, and with RqcP directs the elongation of stalled nascent chains on 50S ribosomal subunits, leading to non-templated C-terminal alanine extensions (Ala tail). The Ala tail promotes nascent chain degradation. May add between 1 and at least 8 Ala residues. Binds to stalled 50S ribosomal subunits.</text>
</comment>
<comment type="caution">
    <text evidence="7">The sequence shown here is derived from an EMBL/GenBank/DDBJ whole genome shotgun (WGS) entry which is preliminary data.</text>
</comment>
<dbReference type="InterPro" id="IPR051608">
    <property type="entry name" value="RQC_Subunit_NEMF"/>
</dbReference>
<dbReference type="EMBL" id="DVGY01000178">
    <property type="protein sequence ID" value="HIR41699.1"/>
    <property type="molecule type" value="Genomic_DNA"/>
</dbReference>
<dbReference type="Gene3D" id="2.30.310.10">
    <property type="entry name" value="ibrinogen binding protein from staphylococcus aureus domain"/>
    <property type="match status" value="1"/>
</dbReference>
<dbReference type="Pfam" id="PF05833">
    <property type="entry name" value="NFACT_N"/>
    <property type="match status" value="1"/>
</dbReference>
<evidence type="ECO:0000259" key="6">
    <source>
        <dbReference type="Pfam" id="PF05670"/>
    </source>
</evidence>